<comment type="caution">
    <text evidence="1">The sequence shown here is derived from an EMBL/GenBank/DDBJ whole genome shotgun (WGS) entry which is preliminary data.</text>
</comment>
<dbReference type="AlphaFoldDB" id="A0A6L9MH85"/>
<evidence type="ECO:0000313" key="2">
    <source>
        <dbReference type="Proteomes" id="UP000476332"/>
    </source>
</evidence>
<sequence>MAVRRMQDLVFTIEQWTADEAAIEEKLAEASNAVVARAAFTAACRQRPTSVILLRHGIRVVEAQRPGTGR</sequence>
<keyword evidence="2" id="KW-1185">Reference proteome</keyword>
<dbReference type="RefSeq" id="WP_163043808.1">
    <property type="nucleotide sequence ID" value="NZ_JAAAMJ010000006.1"/>
</dbReference>
<proteinExistence type="predicted"/>
<dbReference type="EMBL" id="JAAAMJ010000006">
    <property type="protein sequence ID" value="NDV87051.1"/>
    <property type="molecule type" value="Genomic_DNA"/>
</dbReference>
<organism evidence="1 2">
    <name type="scientific">Aurantimonas aggregata</name>
    <dbReference type="NCBI Taxonomy" id="2047720"/>
    <lineage>
        <taxon>Bacteria</taxon>
        <taxon>Pseudomonadati</taxon>
        <taxon>Pseudomonadota</taxon>
        <taxon>Alphaproteobacteria</taxon>
        <taxon>Hyphomicrobiales</taxon>
        <taxon>Aurantimonadaceae</taxon>
        <taxon>Aurantimonas</taxon>
    </lineage>
</organism>
<gene>
    <name evidence="1" type="ORF">GTW51_10090</name>
</gene>
<accession>A0A6L9MH85</accession>
<name>A0A6L9MH85_9HYPH</name>
<dbReference type="Proteomes" id="UP000476332">
    <property type="component" value="Unassembled WGS sequence"/>
</dbReference>
<evidence type="ECO:0000313" key="1">
    <source>
        <dbReference type="EMBL" id="NDV87051.1"/>
    </source>
</evidence>
<protein>
    <submittedName>
        <fullName evidence="1">Uncharacterized protein</fullName>
    </submittedName>
</protein>
<reference evidence="1 2" key="1">
    <citation type="submission" date="2020-01" db="EMBL/GenBank/DDBJ databases">
        <title>Genomes of bacteria type strains.</title>
        <authorList>
            <person name="Chen J."/>
            <person name="Zhu S."/>
            <person name="Chen J."/>
        </authorList>
    </citation>
    <scope>NUCLEOTIDE SEQUENCE [LARGE SCALE GENOMIC DNA]</scope>
    <source>
        <strain evidence="1 2">KCTC 52919</strain>
    </source>
</reference>